<keyword evidence="2" id="KW-1185">Reference proteome</keyword>
<evidence type="ECO:0000313" key="1">
    <source>
        <dbReference type="EMBL" id="MBN3578787.1"/>
    </source>
</evidence>
<organism evidence="1 2">
    <name type="scientific">Vibrio neptunius</name>
    <dbReference type="NCBI Taxonomy" id="170651"/>
    <lineage>
        <taxon>Bacteria</taxon>
        <taxon>Pseudomonadati</taxon>
        <taxon>Pseudomonadota</taxon>
        <taxon>Gammaproteobacteria</taxon>
        <taxon>Vibrionales</taxon>
        <taxon>Vibrionaceae</taxon>
        <taxon>Vibrio</taxon>
    </lineage>
</organism>
<gene>
    <name evidence="1" type="ORF">JYA62_14045</name>
</gene>
<protein>
    <submittedName>
        <fullName evidence="1">DUF2809 domain-containing protein</fullName>
    </submittedName>
</protein>
<evidence type="ECO:0000313" key="2">
    <source>
        <dbReference type="Proteomes" id="UP000779070"/>
    </source>
</evidence>
<dbReference type="EMBL" id="JAFHLB010000018">
    <property type="protein sequence ID" value="MBN3578787.1"/>
    <property type="molecule type" value="Genomic_DNA"/>
</dbReference>
<name>A0ABS3A518_9VIBR</name>
<dbReference type="Proteomes" id="UP000779070">
    <property type="component" value="Unassembled WGS sequence"/>
</dbReference>
<dbReference type="InterPro" id="IPR021257">
    <property type="entry name" value="DUF2809"/>
</dbReference>
<comment type="caution">
    <text evidence="1">The sequence shown here is derived from an EMBL/GenBank/DDBJ whole genome shotgun (WGS) entry which is preliminary data.</text>
</comment>
<accession>A0ABS3A518</accession>
<proteinExistence type="predicted"/>
<reference evidence="1 2" key="1">
    <citation type="submission" date="2021-02" db="EMBL/GenBank/DDBJ databases">
        <title>Draft Genome Sequences of 5 Vibrio neptunius Strains Isolated From of Bivalve Hatcheries.</title>
        <authorList>
            <person name="Galvis F."/>
            <person name="Barja J.L."/>
            <person name="Lemos M.L."/>
            <person name="Balado M."/>
        </authorList>
    </citation>
    <scope>NUCLEOTIDE SEQUENCE [LARGE SCALE GENOMIC DNA]</scope>
    <source>
        <strain evidence="1 2">PP-145.98</strain>
    </source>
</reference>
<sequence length="125" mass="13873">MMLVLLIVIAGYVRDSFIRPTFGDVLVVVWLYHTIASVIRMDPKVLALLVVAVAFLVEVGQYFQMAQWLGIEPSSPSHVALGATFDWRDLFAYAIGGVGCVVLESRTSRRDSDLGSKAEREKLNE</sequence>
<dbReference type="Pfam" id="PF10990">
    <property type="entry name" value="DUF2809"/>
    <property type="match status" value="1"/>
</dbReference>